<keyword evidence="6" id="KW-0812">Transmembrane</keyword>
<dbReference type="PANTHER" id="PTHR27003">
    <property type="entry name" value="OS07G0166700 PROTEIN"/>
    <property type="match status" value="1"/>
</dbReference>
<dbReference type="GO" id="GO:0051707">
    <property type="term" value="P:response to other organism"/>
    <property type="evidence" value="ECO:0007669"/>
    <property type="project" value="UniProtKB-ARBA"/>
</dbReference>
<comment type="subcellular location">
    <subcellularLocation>
        <location evidence="1">Cell membrane</location>
        <topology evidence="1">Single-pass membrane protein</topology>
    </subcellularLocation>
</comment>
<keyword evidence="4" id="KW-0723">Serine/threonine-protein kinase</keyword>
<dbReference type="PANTHER" id="PTHR27003:SF392">
    <property type="entry name" value="JACALIN-LIKE LECTIN DOMAIN-CONTAINING PROTEIN-RELATED"/>
    <property type="match status" value="1"/>
</dbReference>
<dbReference type="InterPro" id="IPR001245">
    <property type="entry name" value="Ser-Thr/Tyr_kinase_cat_dom"/>
</dbReference>
<dbReference type="InterPro" id="IPR008271">
    <property type="entry name" value="Ser/Thr_kinase_AS"/>
</dbReference>
<dbReference type="PROSITE" id="PS51752">
    <property type="entry name" value="JACALIN_LECTIN"/>
    <property type="match status" value="2"/>
</dbReference>
<gene>
    <name evidence="17" type="ORF">CTI12_AA273250</name>
</gene>
<keyword evidence="8 17" id="KW-0430">Lectin</keyword>
<name>A0A2U1NEN4_ARTAN</name>
<dbReference type="OrthoDB" id="1658136at2759"/>
<evidence type="ECO:0000256" key="3">
    <source>
        <dbReference type="ARBA" id="ARBA00022475"/>
    </source>
</evidence>
<keyword evidence="18" id="KW-1185">Reference proteome</keyword>
<dbReference type="InterPro" id="IPR000719">
    <property type="entry name" value="Prot_kinase_dom"/>
</dbReference>
<evidence type="ECO:0000313" key="17">
    <source>
        <dbReference type="EMBL" id="PWA71974.1"/>
    </source>
</evidence>
<keyword evidence="12" id="KW-1133">Transmembrane helix</keyword>
<dbReference type="STRING" id="35608.A0A2U1NEN4"/>
<dbReference type="Proteomes" id="UP000245207">
    <property type="component" value="Unassembled WGS sequence"/>
</dbReference>
<organism evidence="17 18">
    <name type="scientific">Artemisia annua</name>
    <name type="common">Sweet wormwood</name>
    <dbReference type="NCBI Taxonomy" id="35608"/>
    <lineage>
        <taxon>Eukaryota</taxon>
        <taxon>Viridiplantae</taxon>
        <taxon>Streptophyta</taxon>
        <taxon>Embryophyta</taxon>
        <taxon>Tracheophyta</taxon>
        <taxon>Spermatophyta</taxon>
        <taxon>Magnoliopsida</taxon>
        <taxon>eudicotyledons</taxon>
        <taxon>Gunneridae</taxon>
        <taxon>Pentapetalae</taxon>
        <taxon>asterids</taxon>
        <taxon>campanulids</taxon>
        <taxon>Asterales</taxon>
        <taxon>Asteraceae</taxon>
        <taxon>Asteroideae</taxon>
        <taxon>Anthemideae</taxon>
        <taxon>Artemisiinae</taxon>
        <taxon>Artemisia</taxon>
    </lineage>
</organism>
<evidence type="ECO:0000256" key="2">
    <source>
        <dbReference type="ARBA" id="ARBA00006568"/>
    </source>
</evidence>
<keyword evidence="13" id="KW-0472">Membrane</keyword>
<dbReference type="PROSITE" id="PS50011">
    <property type="entry name" value="PROTEIN_KINASE_DOM"/>
    <property type="match status" value="1"/>
</dbReference>
<keyword evidence="11" id="KW-0067">ATP-binding</keyword>
<dbReference type="Gene3D" id="1.10.510.10">
    <property type="entry name" value="Transferase(Phosphotransferase) domain 1"/>
    <property type="match status" value="1"/>
</dbReference>
<dbReference type="Gene3D" id="2.100.10.30">
    <property type="entry name" value="Jacalin-like lectin domain"/>
    <property type="match status" value="2"/>
</dbReference>
<dbReference type="Gene3D" id="3.30.200.20">
    <property type="entry name" value="Phosphorylase Kinase, domain 1"/>
    <property type="match status" value="1"/>
</dbReference>
<dbReference type="FunFam" id="3.30.200.20:FF:000039">
    <property type="entry name" value="receptor-like protein kinase FERONIA"/>
    <property type="match status" value="1"/>
</dbReference>
<keyword evidence="3" id="KW-1003">Cell membrane</keyword>
<evidence type="ECO:0000256" key="10">
    <source>
        <dbReference type="ARBA" id="ARBA00022777"/>
    </source>
</evidence>
<proteinExistence type="inferred from homology"/>
<protein>
    <submittedName>
        <fullName evidence="17">Jacalin-like lectin domain-containing protein</fullName>
    </submittedName>
</protein>
<dbReference type="GO" id="GO:0005524">
    <property type="term" value="F:ATP binding"/>
    <property type="evidence" value="ECO:0007669"/>
    <property type="project" value="UniProtKB-KW"/>
</dbReference>
<dbReference type="GO" id="GO:0004714">
    <property type="term" value="F:transmembrane receptor protein tyrosine kinase activity"/>
    <property type="evidence" value="ECO:0007669"/>
    <property type="project" value="InterPro"/>
</dbReference>
<dbReference type="GO" id="GO:0005886">
    <property type="term" value="C:plasma membrane"/>
    <property type="evidence" value="ECO:0007669"/>
    <property type="project" value="UniProtKB-SubCell"/>
</dbReference>
<dbReference type="Pfam" id="PF07714">
    <property type="entry name" value="PK_Tyr_Ser-Thr"/>
    <property type="match status" value="1"/>
</dbReference>
<keyword evidence="10" id="KW-0418">Kinase</keyword>
<evidence type="ECO:0000256" key="7">
    <source>
        <dbReference type="ARBA" id="ARBA00022729"/>
    </source>
</evidence>
<dbReference type="SMART" id="SM00915">
    <property type="entry name" value="Jacalin"/>
    <property type="match status" value="2"/>
</dbReference>
<dbReference type="InterPro" id="IPR036404">
    <property type="entry name" value="Jacalin-like_lectin_dom_sf"/>
</dbReference>
<evidence type="ECO:0000256" key="4">
    <source>
        <dbReference type="ARBA" id="ARBA00022527"/>
    </source>
</evidence>
<dbReference type="InterPro" id="IPR033734">
    <property type="entry name" value="Jacalin-like_lectin_dom_plant"/>
</dbReference>
<dbReference type="SUPFAM" id="SSF51101">
    <property type="entry name" value="Mannose-binding lectins"/>
    <property type="match status" value="2"/>
</dbReference>
<dbReference type="GO" id="GO:0030246">
    <property type="term" value="F:carbohydrate binding"/>
    <property type="evidence" value="ECO:0007669"/>
    <property type="project" value="UniProtKB-KW"/>
</dbReference>
<dbReference type="EMBL" id="PKPP01002985">
    <property type="protein sequence ID" value="PWA71974.1"/>
    <property type="molecule type" value="Genomic_DNA"/>
</dbReference>
<evidence type="ECO:0000259" key="15">
    <source>
        <dbReference type="PROSITE" id="PS50011"/>
    </source>
</evidence>
<evidence type="ECO:0000256" key="5">
    <source>
        <dbReference type="ARBA" id="ARBA00022679"/>
    </source>
</evidence>
<dbReference type="GO" id="GO:0009506">
    <property type="term" value="C:plasmodesma"/>
    <property type="evidence" value="ECO:0007669"/>
    <property type="project" value="TreeGrafter"/>
</dbReference>
<comment type="similarity">
    <text evidence="2">Belongs to the jacalin lectin family.</text>
</comment>
<evidence type="ECO:0000259" key="16">
    <source>
        <dbReference type="PROSITE" id="PS51752"/>
    </source>
</evidence>
<evidence type="ECO:0000256" key="1">
    <source>
        <dbReference type="ARBA" id="ARBA00004162"/>
    </source>
</evidence>
<evidence type="ECO:0000256" key="8">
    <source>
        <dbReference type="ARBA" id="ARBA00022734"/>
    </source>
</evidence>
<dbReference type="FunFam" id="1.10.510.10:FF:000468">
    <property type="entry name" value="PTI1-like tyrosine-protein kinase 3"/>
    <property type="match status" value="1"/>
</dbReference>
<keyword evidence="9" id="KW-0547">Nucleotide-binding</keyword>
<dbReference type="PROSITE" id="PS00108">
    <property type="entry name" value="PROTEIN_KINASE_ST"/>
    <property type="match status" value="1"/>
</dbReference>
<dbReference type="SUPFAM" id="SSF56112">
    <property type="entry name" value="Protein kinase-like (PK-like)"/>
    <property type="match status" value="1"/>
</dbReference>
<keyword evidence="5" id="KW-0808">Transferase</keyword>
<dbReference type="InterPro" id="IPR045272">
    <property type="entry name" value="ANXUR1/2-like"/>
</dbReference>
<keyword evidence="7" id="KW-0732">Signal</keyword>
<feature type="domain" description="Jacalin-type lectin" evidence="16">
    <location>
        <begin position="460"/>
        <end position="610"/>
    </location>
</feature>
<evidence type="ECO:0000256" key="12">
    <source>
        <dbReference type="ARBA" id="ARBA00022989"/>
    </source>
</evidence>
<evidence type="ECO:0000256" key="14">
    <source>
        <dbReference type="ARBA" id="ARBA00023157"/>
    </source>
</evidence>
<evidence type="ECO:0000256" key="9">
    <source>
        <dbReference type="ARBA" id="ARBA00022741"/>
    </source>
</evidence>
<dbReference type="Pfam" id="PF01419">
    <property type="entry name" value="Jacalin"/>
    <property type="match status" value="2"/>
</dbReference>
<dbReference type="InterPro" id="IPR011009">
    <property type="entry name" value="Kinase-like_dom_sf"/>
</dbReference>
<comment type="caution">
    <text evidence="17">The sequence shown here is derived from an EMBL/GenBank/DDBJ whole genome shotgun (WGS) entry which is preliminary data.</text>
</comment>
<sequence length="651" mass="72576">MEQMQNLRIPLQEIILATNRFSKENLIASGGFGNVYIGKLNISGEQSNVAVKRLVISNSGQGNHEFWMEIQTLSCYKHKNLVCLVGFCDESGEKILVYEYMKNGSLDRYISNKDLPWLQRLKISLGAAQGFSYLHNDVGPQHRVLHRDIKSSNILLDDKFEAKISDFGLSKIGPSNVEYTFLVTNACGTQGYIDPEYAKTDILTKESDVYSFGIVLFEILCGRLAISREYHDERRSLAALAQRRFDEDRLHEIIFPCLINQMNEDSLDVFSMVAYQCLKENRNERPTMASIVEKLEKALELQTTSKVTGIIRVGTWGKQSEDPQNHWSFVLEKHHRLVKITVYHGDVIYSLMFTSKSGGVSQTSEKTGGRARGKIVSEIIFDGGERITCINGTVDIRDGFPILASLSFVTTKTIHGPYGQATGTGFSVPWDKGSLVGFYGIAGKYIESIGVHLKPSYDGIIKVGTWGRTAPGGPQNDWIFQLEKNHHLEKITVEHGDLIYSLRFTTKYKGVISTSKKIGGWNGGDQTSEVTLDWNEEINEINGTVALSRGTYAGYTIISSLSFVTNKKTHGPFGDARGTPFIVPWDDGSFAGFYGMCGFYIDSIGVLLKPTIGEHTSSSSTTHQVHSISEQSTRPSNFKLRDKAKVHCNVM</sequence>
<keyword evidence="14" id="KW-1015">Disulfide bond</keyword>
<dbReference type="CDD" id="cd09612">
    <property type="entry name" value="Jacalin"/>
    <property type="match status" value="2"/>
</dbReference>
<evidence type="ECO:0000256" key="6">
    <source>
        <dbReference type="ARBA" id="ARBA00022692"/>
    </source>
</evidence>
<dbReference type="AlphaFoldDB" id="A0A2U1NEN4"/>
<reference evidence="17 18" key="1">
    <citation type="journal article" date="2018" name="Mol. Plant">
        <title>The genome of Artemisia annua provides insight into the evolution of Asteraceae family and artemisinin biosynthesis.</title>
        <authorList>
            <person name="Shen Q."/>
            <person name="Zhang L."/>
            <person name="Liao Z."/>
            <person name="Wang S."/>
            <person name="Yan T."/>
            <person name="Shi P."/>
            <person name="Liu M."/>
            <person name="Fu X."/>
            <person name="Pan Q."/>
            <person name="Wang Y."/>
            <person name="Lv Z."/>
            <person name="Lu X."/>
            <person name="Zhang F."/>
            <person name="Jiang W."/>
            <person name="Ma Y."/>
            <person name="Chen M."/>
            <person name="Hao X."/>
            <person name="Li L."/>
            <person name="Tang Y."/>
            <person name="Lv G."/>
            <person name="Zhou Y."/>
            <person name="Sun X."/>
            <person name="Brodelius P.E."/>
            <person name="Rose J.K.C."/>
            <person name="Tang K."/>
        </authorList>
    </citation>
    <scope>NUCLEOTIDE SEQUENCE [LARGE SCALE GENOMIC DNA]</scope>
    <source>
        <strain evidence="18">cv. Huhao1</strain>
        <tissue evidence="17">Leaf</tissue>
    </source>
</reference>
<feature type="domain" description="Protein kinase" evidence="15">
    <location>
        <begin position="21"/>
        <end position="299"/>
    </location>
</feature>
<evidence type="ECO:0000256" key="13">
    <source>
        <dbReference type="ARBA" id="ARBA00023136"/>
    </source>
</evidence>
<accession>A0A2U1NEN4</accession>
<dbReference type="SMART" id="SM00220">
    <property type="entry name" value="S_TKc"/>
    <property type="match status" value="1"/>
</dbReference>
<dbReference type="InterPro" id="IPR001229">
    <property type="entry name" value="Jacalin-like_lectin_dom"/>
</dbReference>
<dbReference type="GO" id="GO:0004674">
    <property type="term" value="F:protein serine/threonine kinase activity"/>
    <property type="evidence" value="ECO:0007669"/>
    <property type="project" value="UniProtKB-KW"/>
</dbReference>
<evidence type="ECO:0000256" key="11">
    <source>
        <dbReference type="ARBA" id="ARBA00022840"/>
    </source>
</evidence>
<evidence type="ECO:0000313" key="18">
    <source>
        <dbReference type="Proteomes" id="UP000245207"/>
    </source>
</evidence>
<feature type="domain" description="Jacalin-type lectin" evidence="16">
    <location>
        <begin position="310"/>
        <end position="455"/>
    </location>
</feature>